<evidence type="ECO:0000259" key="7">
    <source>
        <dbReference type="PROSITE" id="PS50102"/>
    </source>
</evidence>
<evidence type="ECO:0000256" key="3">
    <source>
        <dbReference type="ARBA" id="ARBA00022737"/>
    </source>
</evidence>
<reference evidence="8" key="1">
    <citation type="journal article" date="2023" name="PhytoFront">
        <title>Draft Genome Resources of Seven Strains of Tilletia horrida, Causal Agent of Kernel Smut of Rice.</title>
        <authorList>
            <person name="Khanal S."/>
            <person name="Antony Babu S."/>
            <person name="Zhou X.G."/>
        </authorList>
    </citation>
    <scope>NUCLEOTIDE SEQUENCE</scope>
    <source>
        <strain evidence="8">TX6</strain>
    </source>
</reference>
<evidence type="ECO:0000256" key="4">
    <source>
        <dbReference type="ARBA" id="ARBA00022884"/>
    </source>
</evidence>
<evidence type="ECO:0000313" key="8">
    <source>
        <dbReference type="EMBL" id="KAK0552465.1"/>
    </source>
</evidence>
<evidence type="ECO:0000256" key="6">
    <source>
        <dbReference type="PROSITE-ProRule" id="PRU00176"/>
    </source>
</evidence>
<dbReference type="Gene3D" id="3.30.70.330">
    <property type="match status" value="1"/>
</dbReference>
<dbReference type="InterPro" id="IPR012677">
    <property type="entry name" value="Nucleotide-bd_a/b_plait_sf"/>
</dbReference>
<dbReference type="PANTHER" id="PTHR23003:SF62">
    <property type="entry name" value="SERINE_ARGININE (SR)-TYPE SHUTTLING MRNA BINDING PROTEIN NPL3"/>
    <property type="match status" value="1"/>
</dbReference>
<sequence>MTSRRLYVGRLPADVQRTDFDDLFGKYGRLTDVRIMGQFGFVEFDSGRDADDAVRAMNGYDFKGERLLVEFAKEPRRRDPYSGPGGGYGA</sequence>
<dbReference type="EMBL" id="JAPDMZ010000062">
    <property type="protein sequence ID" value="KAK0552465.1"/>
    <property type="molecule type" value="Genomic_DNA"/>
</dbReference>
<dbReference type="InterPro" id="IPR050374">
    <property type="entry name" value="RRT5_SRSF_SR"/>
</dbReference>
<comment type="caution">
    <text evidence="8">The sequence shown here is derived from an EMBL/GenBank/DDBJ whole genome shotgun (WGS) entry which is preliminary data.</text>
</comment>
<protein>
    <recommendedName>
        <fullName evidence="7">RRM domain-containing protein</fullName>
    </recommendedName>
</protein>
<proteinExistence type="predicted"/>
<dbReference type="InterPro" id="IPR000504">
    <property type="entry name" value="RRM_dom"/>
</dbReference>
<dbReference type="GO" id="GO:0006397">
    <property type="term" value="P:mRNA processing"/>
    <property type="evidence" value="ECO:0007669"/>
    <property type="project" value="UniProtKB-KW"/>
</dbReference>
<feature type="domain" description="RRM" evidence="7">
    <location>
        <begin position="4"/>
        <end position="74"/>
    </location>
</feature>
<dbReference type="PROSITE" id="PS50102">
    <property type="entry name" value="RRM"/>
    <property type="match status" value="1"/>
</dbReference>
<dbReference type="InterPro" id="IPR035979">
    <property type="entry name" value="RBD_domain_sf"/>
</dbReference>
<evidence type="ECO:0000256" key="2">
    <source>
        <dbReference type="ARBA" id="ARBA00022664"/>
    </source>
</evidence>
<evidence type="ECO:0000256" key="1">
    <source>
        <dbReference type="ARBA" id="ARBA00004123"/>
    </source>
</evidence>
<dbReference type="Pfam" id="PF00076">
    <property type="entry name" value="RRM_1"/>
    <property type="match status" value="1"/>
</dbReference>
<dbReference type="AlphaFoldDB" id="A0AAN6JS84"/>
<dbReference type="GO" id="GO:0003729">
    <property type="term" value="F:mRNA binding"/>
    <property type="evidence" value="ECO:0007669"/>
    <property type="project" value="TreeGrafter"/>
</dbReference>
<keyword evidence="9" id="KW-1185">Reference proteome</keyword>
<keyword evidence="4 6" id="KW-0694">RNA-binding</keyword>
<comment type="subcellular location">
    <subcellularLocation>
        <location evidence="1">Nucleus</location>
    </subcellularLocation>
</comment>
<keyword evidence="5" id="KW-0539">Nucleus</keyword>
<dbReference type="PANTHER" id="PTHR23003">
    <property type="entry name" value="RNA RECOGNITION MOTIF RRM DOMAIN CONTAINING PROTEIN"/>
    <property type="match status" value="1"/>
</dbReference>
<accession>A0AAN6JS84</accession>
<name>A0AAN6JS84_9BASI</name>
<keyword evidence="2" id="KW-0507">mRNA processing</keyword>
<dbReference type="SMART" id="SM00360">
    <property type="entry name" value="RRM"/>
    <property type="match status" value="1"/>
</dbReference>
<dbReference type="Proteomes" id="UP001176517">
    <property type="component" value="Unassembled WGS sequence"/>
</dbReference>
<organism evidence="8 9">
    <name type="scientific">Tilletia horrida</name>
    <dbReference type="NCBI Taxonomy" id="155126"/>
    <lineage>
        <taxon>Eukaryota</taxon>
        <taxon>Fungi</taxon>
        <taxon>Dikarya</taxon>
        <taxon>Basidiomycota</taxon>
        <taxon>Ustilaginomycotina</taxon>
        <taxon>Exobasidiomycetes</taxon>
        <taxon>Tilletiales</taxon>
        <taxon>Tilletiaceae</taxon>
        <taxon>Tilletia</taxon>
    </lineage>
</organism>
<dbReference type="GO" id="GO:0005634">
    <property type="term" value="C:nucleus"/>
    <property type="evidence" value="ECO:0007669"/>
    <property type="project" value="UniProtKB-SubCell"/>
</dbReference>
<dbReference type="GO" id="GO:0005737">
    <property type="term" value="C:cytoplasm"/>
    <property type="evidence" value="ECO:0007669"/>
    <property type="project" value="TreeGrafter"/>
</dbReference>
<evidence type="ECO:0000313" key="9">
    <source>
        <dbReference type="Proteomes" id="UP001176517"/>
    </source>
</evidence>
<evidence type="ECO:0000256" key="5">
    <source>
        <dbReference type="ARBA" id="ARBA00023242"/>
    </source>
</evidence>
<gene>
    <name evidence="8" type="ORF">OC846_002869</name>
</gene>
<dbReference type="SUPFAM" id="SSF54928">
    <property type="entry name" value="RNA-binding domain, RBD"/>
    <property type="match status" value="1"/>
</dbReference>
<keyword evidence="3" id="KW-0677">Repeat</keyword>